<evidence type="ECO:0000313" key="7">
    <source>
        <dbReference type="EMBL" id="OIQ64339.1"/>
    </source>
</evidence>
<comment type="cofactor">
    <cofactor evidence="1">
        <name>FMN</name>
        <dbReference type="ChEBI" id="CHEBI:58210"/>
    </cofactor>
</comment>
<dbReference type="InterPro" id="IPR019740">
    <property type="entry name" value="Pyridox_Oxase_CS"/>
</dbReference>
<dbReference type="EMBL" id="MLJW01008205">
    <property type="protein sequence ID" value="OIQ64339.1"/>
    <property type="molecule type" value="Genomic_DNA"/>
</dbReference>
<dbReference type="InterPro" id="IPR019576">
    <property type="entry name" value="Pyridoxamine_oxidase_dimer_C"/>
</dbReference>
<name>A0A1J5PGF6_9ZZZZ</name>
<keyword evidence="2" id="KW-0285">Flavoprotein</keyword>
<dbReference type="Pfam" id="PF10590">
    <property type="entry name" value="PNP_phzG_C"/>
    <property type="match status" value="1"/>
</dbReference>
<comment type="caution">
    <text evidence="7">The sequence shown here is derived from an EMBL/GenBank/DDBJ whole genome shotgun (WGS) entry which is preliminary data.</text>
</comment>
<dbReference type="GO" id="GO:0004733">
    <property type="term" value="F:pyridoxamine phosphate oxidase activity"/>
    <property type="evidence" value="ECO:0007669"/>
    <property type="project" value="UniProtKB-EC"/>
</dbReference>
<evidence type="ECO:0000256" key="2">
    <source>
        <dbReference type="ARBA" id="ARBA00022630"/>
    </source>
</evidence>
<dbReference type="Gene3D" id="2.30.110.10">
    <property type="entry name" value="Electron Transport, Fmn-binding Protein, Chain A"/>
    <property type="match status" value="1"/>
</dbReference>
<evidence type="ECO:0000259" key="6">
    <source>
        <dbReference type="Pfam" id="PF10590"/>
    </source>
</evidence>
<dbReference type="SUPFAM" id="SSF50475">
    <property type="entry name" value="FMN-binding split barrel"/>
    <property type="match status" value="1"/>
</dbReference>
<reference evidence="7" key="1">
    <citation type="submission" date="2016-10" db="EMBL/GenBank/DDBJ databases">
        <title>Sequence of Gallionella enrichment culture.</title>
        <authorList>
            <person name="Poehlein A."/>
            <person name="Muehling M."/>
            <person name="Daniel R."/>
        </authorList>
    </citation>
    <scope>NUCLEOTIDE SEQUENCE</scope>
</reference>
<proteinExistence type="inferred from homology"/>
<keyword evidence="4 7" id="KW-0560">Oxidoreductase</keyword>
<organism evidence="7">
    <name type="scientific">mine drainage metagenome</name>
    <dbReference type="NCBI Taxonomy" id="410659"/>
    <lineage>
        <taxon>unclassified sequences</taxon>
        <taxon>metagenomes</taxon>
        <taxon>ecological metagenomes</taxon>
    </lineage>
</organism>
<dbReference type="GO" id="GO:0010181">
    <property type="term" value="F:FMN binding"/>
    <property type="evidence" value="ECO:0007669"/>
    <property type="project" value="InterPro"/>
</dbReference>
<sequence>MGHMESKPPSPSGNITQNLAEMRLSYPETPFDLAHLDPDPYRQFSHWLLEAAGHPGITEPNGMVIATVDAAGRPSTRSVLLKGADERGFTFFTNYESKKAQDLRANPNASLTFPWYPLHRQVHIIGTVAPLTRDESVDYFQTRPWGSRIGAWASLQSTPLPDRTTLEERWAHYAELYPEGSDVPTPENWGGYLLRPSEIEFWQGRRSRLHDRLRYEQVNNSQWQVTRYYP</sequence>
<evidence type="ECO:0000256" key="3">
    <source>
        <dbReference type="ARBA" id="ARBA00022643"/>
    </source>
</evidence>
<dbReference type="NCBIfam" id="TIGR00558">
    <property type="entry name" value="pdxH"/>
    <property type="match status" value="1"/>
</dbReference>
<dbReference type="InterPro" id="IPR000659">
    <property type="entry name" value="Pyridox_Oxase"/>
</dbReference>
<gene>
    <name evidence="7" type="primary">pdxH_8</name>
    <name evidence="7" type="ORF">GALL_541100</name>
</gene>
<protein>
    <submittedName>
        <fullName evidence="7">Pyridoxine/pyridoxamine 5'-phosphate oxidase</fullName>
        <ecNumber evidence="7">1.4.3.5</ecNumber>
    </submittedName>
</protein>
<dbReference type="InterPro" id="IPR011576">
    <property type="entry name" value="Pyridox_Oxase_N"/>
</dbReference>
<dbReference type="EC" id="1.4.3.5" evidence="7"/>
<dbReference type="AlphaFoldDB" id="A0A1J5PGF6"/>
<dbReference type="PIRSF" id="PIRSF000190">
    <property type="entry name" value="Pyd_amn-ph_oxd"/>
    <property type="match status" value="1"/>
</dbReference>
<evidence type="ECO:0000256" key="1">
    <source>
        <dbReference type="ARBA" id="ARBA00001917"/>
    </source>
</evidence>
<keyword evidence="3" id="KW-0288">FMN</keyword>
<evidence type="ECO:0000259" key="5">
    <source>
        <dbReference type="Pfam" id="PF01243"/>
    </source>
</evidence>
<dbReference type="HAMAP" id="MF_01629">
    <property type="entry name" value="PdxH"/>
    <property type="match status" value="1"/>
</dbReference>
<dbReference type="PROSITE" id="PS01064">
    <property type="entry name" value="PYRIDOX_OXIDASE"/>
    <property type="match status" value="1"/>
</dbReference>
<dbReference type="GO" id="GO:0008615">
    <property type="term" value="P:pyridoxine biosynthetic process"/>
    <property type="evidence" value="ECO:0007669"/>
    <property type="project" value="InterPro"/>
</dbReference>
<dbReference type="NCBIfam" id="NF004231">
    <property type="entry name" value="PRK05679.1"/>
    <property type="match status" value="1"/>
</dbReference>
<dbReference type="PANTHER" id="PTHR10851:SF0">
    <property type="entry name" value="PYRIDOXINE-5'-PHOSPHATE OXIDASE"/>
    <property type="match status" value="1"/>
</dbReference>
<feature type="domain" description="Pyridoxine 5'-phosphate oxidase dimerisation C-terminal" evidence="6">
    <location>
        <begin position="189"/>
        <end position="230"/>
    </location>
</feature>
<dbReference type="Pfam" id="PF01243">
    <property type="entry name" value="PNPOx_N"/>
    <property type="match status" value="1"/>
</dbReference>
<dbReference type="PANTHER" id="PTHR10851">
    <property type="entry name" value="PYRIDOXINE-5-PHOSPHATE OXIDASE"/>
    <property type="match status" value="1"/>
</dbReference>
<evidence type="ECO:0000256" key="4">
    <source>
        <dbReference type="ARBA" id="ARBA00023002"/>
    </source>
</evidence>
<accession>A0A1J5PGF6</accession>
<feature type="domain" description="Pyridoxamine 5'-phosphate oxidase N-terminal" evidence="5">
    <location>
        <begin position="57"/>
        <end position="167"/>
    </location>
</feature>
<dbReference type="InterPro" id="IPR012349">
    <property type="entry name" value="Split_barrel_FMN-bd"/>
</dbReference>